<evidence type="ECO:0000256" key="7">
    <source>
        <dbReference type="ARBA" id="ARBA00033354"/>
    </source>
</evidence>
<dbReference type="OrthoDB" id="9810309at2"/>
<comment type="pathway">
    <text evidence="1">Cofactor biosynthesis; adenosylcobalamin biosynthesis; adenosylcobalamin from cob(II)yrinate a,c-diamide: step 2/7.</text>
</comment>
<comment type="catalytic activity">
    <reaction evidence="8">
        <text>2 cob(II)yrinate a,c diamide + reduced [electron-transfer flavoprotein] + 2 ATP = 2 adenosylcob(III)yrinate a,c-diamide + 2 triphosphate + oxidized [electron-transfer flavoprotein] + 3 H(+)</text>
        <dbReference type="Rhea" id="RHEA:11528"/>
        <dbReference type="Rhea" id="RHEA-COMP:10685"/>
        <dbReference type="Rhea" id="RHEA-COMP:10686"/>
        <dbReference type="ChEBI" id="CHEBI:15378"/>
        <dbReference type="ChEBI" id="CHEBI:18036"/>
        <dbReference type="ChEBI" id="CHEBI:30616"/>
        <dbReference type="ChEBI" id="CHEBI:57692"/>
        <dbReference type="ChEBI" id="CHEBI:58307"/>
        <dbReference type="ChEBI" id="CHEBI:58503"/>
        <dbReference type="ChEBI" id="CHEBI:58537"/>
        <dbReference type="EC" id="2.5.1.17"/>
    </reaction>
</comment>
<dbReference type="GO" id="GO:0008817">
    <property type="term" value="F:corrinoid adenosyltransferase activity"/>
    <property type="evidence" value="ECO:0007669"/>
    <property type="project" value="UniProtKB-EC"/>
</dbReference>
<comment type="caution">
    <text evidence="10">The sequence shown here is derived from an EMBL/GenBank/DDBJ whole genome shotgun (WGS) entry which is preliminary data.</text>
</comment>
<comment type="similarity">
    <text evidence="2">Belongs to the Cob(I)alamin adenosyltransferase family.</text>
</comment>
<dbReference type="InterPro" id="IPR003724">
    <property type="entry name" value="CblAdoTrfase_CobA"/>
</dbReference>
<dbReference type="Pfam" id="PF02572">
    <property type="entry name" value="CobA_CobO_BtuR"/>
    <property type="match status" value="1"/>
</dbReference>
<dbReference type="InParanoid" id="A0A0D2I013"/>
<dbReference type="Gene3D" id="3.40.50.300">
    <property type="entry name" value="P-loop containing nucleotide triphosphate hydrolases"/>
    <property type="match status" value="1"/>
</dbReference>
<dbReference type="RefSeq" id="WP_052514714.1">
    <property type="nucleotide sequence ID" value="NZ_AZAC01000001.1"/>
</dbReference>
<dbReference type="UniPathway" id="UPA00148">
    <property type="reaction ID" value="UER00233"/>
</dbReference>
<dbReference type="PANTHER" id="PTHR46638">
    <property type="entry name" value="CORRINOID ADENOSYLTRANSFERASE"/>
    <property type="match status" value="1"/>
</dbReference>
<dbReference type="EMBL" id="AZAC01000001">
    <property type="protein sequence ID" value="KIX15883.1"/>
    <property type="molecule type" value="Genomic_DNA"/>
</dbReference>
<accession>A0A0D2I013</accession>
<organism evidence="10 11">
    <name type="scientific">Dethiosulfatarculus sandiegensis</name>
    <dbReference type="NCBI Taxonomy" id="1429043"/>
    <lineage>
        <taxon>Bacteria</taxon>
        <taxon>Pseudomonadati</taxon>
        <taxon>Thermodesulfobacteriota</taxon>
        <taxon>Desulfarculia</taxon>
        <taxon>Desulfarculales</taxon>
        <taxon>Desulfarculaceae</taxon>
        <taxon>Dethiosulfatarculus</taxon>
    </lineage>
</organism>
<sequence length="187" mass="20443">MEMNLYPEKGDQGKSIKGTGLVHLCYGQGVGKTSRCVGLAVRAAGAGYKVHWVQFMKEGGSSETNSFALLPNISYQCPGKHPFISKSGPGPVHIEHARKALEMARDAVQAGCDVLILDEILNTLLFSILEPRHVLELISLCRGRCELVLSGADTPAEILEQADYATEFVMRKHPYNQGQDARKGIEF</sequence>
<evidence type="ECO:0000256" key="8">
    <source>
        <dbReference type="ARBA" id="ARBA00048555"/>
    </source>
</evidence>
<dbReference type="SUPFAM" id="SSF52540">
    <property type="entry name" value="P-loop containing nucleoside triphosphate hydrolases"/>
    <property type="match status" value="1"/>
</dbReference>
<keyword evidence="11" id="KW-1185">Reference proteome</keyword>
<dbReference type="Proteomes" id="UP000032233">
    <property type="component" value="Unassembled WGS sequence"/>
</dbReference>
<comment type="function">
    <text evidence="4">Required for both de novo synthesis of the corrin ring for the assimilation of exogenous corrinoids. Participates in the adenosylation of a variety of incomplete and complete corrinoids.</text>
</comment>
<protein>
    <recommendedName>
        <fullName evidence="3">corrinoid adenosyltransferase</fullName>
        <ecNumber evidence="3">2.5.1.17</ecNumber>
    </recommendedName>
    <alternativeName>
        <fullName evidence="5">Cob(II)alamin adenosyltransferase</fullName>
    </alternativeName>
    <alternativeName>
        <fullName evidence="7">Cob(II)yrinic acid a,c-diamide adenosyltransferase</fullName>
    </alternativeName>
    <alternativeName>
        <fullName evidence="6">Cobinamide/cobalamin adenosyltransferase</fullName>
    </alternativeName>
</protein>
<evidence type="ECO:0000313" key="10">
    <source>
        <dbReference type="EMBL" id="KIX15883.1"/>
    </source>
</evidence>
<dbReference type="STRING" id="1429043.X474_00910"/>
<dbReference type="EC" id="2.5.1.17" evidence="3"/>
<dbReference type="AlphaFoldDB" id="A0A0D2I013"/>
<evidence type="ECO:0000256" key="5">
    <source>
        <dbReference type="ARBA" id="ARBA00031529"/>
    </source>
</evidence>
<evidence type="ECO:0000256" key="1">
    <source>
        <dbReference type="ARBA" id="ARBA00005121"/>
    </source>
</evidence>
<keyword evidence="10" id="KW-0808">Transferase</keyword>
<dbReference type="PANTHER" id="PTHR46638:SF1">
    <property type="entry name" value="CORRINOID ADENOSYLTRANSFERASE"/>
    <property type="match status" value="1"/>
</dbReference>
<dbReference type="GO" id="GO:0005524">
    <property type="term" value="F:ATP binding"/>
    <property type="evidence" value="ECO:0007669"/>
    <property type="project" value="InterPro"/>
</dbReference>
<evidence type="ECO:0000256" key="4">
    <source>
        <dbReference type="ARBA" id="ARBA00024929"/>
    </source>
</evidence>
<proteinExistence type="inferred from homology"/>
<dbReference type="InterPro" id="IPR027417">
    <property type="entry name" value="P-loop_NTPase"/>
</dbReference>
<evidence type="ECO:0000256" key="9">
    <source>
        <dbReference type="ARBA" id="ARBA00048692"/>
    </source>
</evidence>
<name>A0A0D2I013_9BACT</name>
<comment type="catalytic activity">
    <reaction evidence="9">
        <text>2 cob(II)alamin + reduced [electron-transfer flavoprotein] + 2 ATP = 2 adenosylcob(III)alamin + 2 triphosphate + oxidized [electron-transfer flavoprotein] + 3 H(+)</text>
        <dbReference type="Rhea" id="RHEA:28671"/>
        <dbReference type="Rhea" id="RHEA-COMP:10685"/>
        <dbReference type="Rhea" id="RHEA-COMP:10686"/>
        <dbReference type="ChEBI" id="CHEBI:15378"/>
        <dbReference type="ChEBI" id="CHEBI:16304"/>
        <dbReference type="ChEBI" id="CHEBI:18036"/>
        <dbReference type="ChEBI" id="CHEBI:18408"/>
        <dbReference type="ChEBI" id="CHEBI:30616"/>
        <dbReference type="ChEBI" id="CHEBI:57692"/>
        <dbReference type="ChEBI" id="CHEBI:58307"/>
        <dbReference type="EC" id="2.5.1.17"/>
    </reaction>
</comment>
<gene>
    <name evidence="10" type="ORF">X474_00910</name>
</gene>
<reference evidence="10 11" key="1">
    <citation type="submission" date="2013-11" db="EMBL/GenBank/DDBJ databases">
        <title>Metagenomic analysis of a methanogenic consortium involved in long chain n-alkane degradation.</title>
        <authorList>
            <person name="Davidova I.A."/>
            <person name="Callaghan A.V."/>
            <person name="Wawrik B."/>
            <person name="Pruitt S."/>
            <person name="Marks C."/>
            <person name="Duncan K.E."/>
            <person name="Suflita J.M."/>
        </authorList>
    </citation>
    <scope>NUCLEOTIDE SEQUENCE [LARGE SCALE GENOMIC DNA]</scope>
    <source>
        <strain evidence="10 11">SPR</strain>
    </source>
</reference>
<dbReference type="PIRSF" id="PIRSF015617">
    <property type="entry name" value="Adensltrnsf_CobA"/>
    <property type="match status" value="1"/>
</dbReference>
<evidence type="ECO:0000313" key="11">
    <source>
        <dbReference type="Proteomes" id="UP000032233"/>
    </source>
</evidence>
<evidence type="ECO:0000256" key="3">
    <source>
        <dbReference type="ARBA" id="ARBA00012454"/>
    </source>
</evidence>
<evidence type="ECO:0000256" key="2">
    <source>
        <dbReference type="ARBA" id="ARBA00007487"/>
    </source>
</evidence>
<dbReference type="GO" id="GO:0009236">
    <property type="term" value="P:cobalamin biosynthetic process"/>
    <property type="evidence" value="ECO:0007669"/>
    <property type="project" value="UniProtKB-UniPathway"/>
</dbReference>
<evidence type="ECO:0000256" key="6">
    <source>
        <dbReference type="ARBA" id="ARBA00033334"/>
    </source>
</evidence>